<name>A0A316UJ60_9BASI</name>
<dbReference type="AlphaFoldDB" id="A0A316UJ60"/>
<accession>A0A316UJ60</accession>
<proteinExistence type="predicted"/>
<dbReference type="GeneID" id="37025123"/>
<feature type="region of interest" description="Disordered" evidence="1">
    <location>
        <begin position="1"/>
        <end position="30"/>
    </location>
</feature>
<dbReference type="RefSeq" id="XP_025358993.1">
    <property type="nucleotide sequence ID" value="XM_025503300.1"/>
</dbReference>
<evidence type="ECO:0000256" key="1">
    <source>
        <dbReference type="SAM" id="MobiDB-lite"/>
    </source>
</evidence>
<evidence type="ECO:0000313" key="3">
    <source>
        <dbReference type="Proteomes" id="UP000245884"/>
    </source>
</evidence>
<keyword evidence="3" id="KW-1185">Reference proteome</keyword>
<evidence type="ECO:0000313" key="2">
    <source>
        <dbReference type="EMBL" id="PWN24381.1"/>
    </source>
</evidence>
<reference evidence="2 3" key="1">
    <citation type="journal article" date="2018" name="Mol. Biol. Evol.">
        <title>Broad Genomic Sampling Reveals a Smut Pathogenic Ancestry of the Fungal Clade Ustilaginomycotina.</title>
        <authorList>
            <person name="Kijpornyongpan T."/>
            <person name="Mondo S.J."/>
            <person name="Barry K."/>
            <person name="Sandor L."/>
            <person name="Lee J."/>
            <person name="Lipzen A."/>
            <person name="Pangilinan J."/>
            <person name="LaButti K."/>
            <person name="Hainaut M."/>
            <person name="Henrissat B."/>
            <person name="Grigoriev I.V."/>
            <person name="Spatafora J.W."/>
            <person name="Aime M.C."/>
        </authorList>
    </citation>
    <scope>NUCLEOTIDE SEQUENCE [LARGE SCALE GENOMIC DNA]</scope>
    <source>
        <strain evidence="2 3">MCA 5214</strain>
    </source>
</reference>
<organism evidence="2 3">
    <name type="scientific">Jaminaea rosea</name>
    <dbReference type="NCBI Taxonomy" id="1569628"/>
    <lineage>
        <taxon>Eukaryota</taxon>
        <taxon>Fungi</taxon>
        <taxon>Dikarya</taxon>
        <taxon>Basidiomycota</taxon>
        <taxon>Ustilaginomycotina</taxon>
        <taxon>Exobasidiomycetes</taxon>
        <taxon>Microstromatales</taxon>
        <taxon>Microstromatales incertae sedis</taxon>
        <taxon>Jaminaea</taxon>
    </lineage>
</organism>
<feature type="compositionally biased region" description="Polar residues" evidence="1">
    <location>
        <begin position="7"/>
        <end position="20"/>
    </location>
</feature>
<sequence>MRAGPTAKSSRLVKQQQKTIANRPRPLSSLPLHRCHLPTASILPCPSCARRSQRPRISAPANPIALSLFVIHRLTLITALCCALPPPPTSALRLPCLLPSGTPIVGVSAGCRRRRRPFVPH</sequence>
<gene>
    <name evidence="2" type="ORF">BDZ90DRAFT_122658</name>
</gene>
<dbReference type="EMBL" id="KZ819681">
    <property type="protein sequence ID" value="PWN24381.1"/>
    <property type="molecule type" value="Genomic_DNA"/>
</dbReference>
<protein>
    <submittedName>
        <fullName evidence="2">Uncharacterized protein</fullName>
    </submittedName>
</protein>
<dbReference type="Proteomes" id="UP000245884">
    <property type="component" value="Unassembled WGS sequence"/>
</dbReference>